<dbReference type="InterPro" id="IPR002059">
    <property type="entry name" value="CSP_DNA-bd"/>
</dbReference>
<dbReference type="PRINTS" id="PR00050">
    <property type="entry name" value="COLDSHOCK"/>
</dbReference>
<sequence length="144" mass="15403">MRAAPRSARHRKLEKVPVPTGKVKWFDADKGFGFLAAEGGDEVFVHASALPAGTTTLAKGTRVEFGVVQGKNGNQALSVRVLDPVHSVSRATRKKPEDMVPIVEDLIKLLDGLSGSFRRGRYPDKAGAAKIATVLRAVADDIEA</sequence>
<evidence type="ECO:0000256" key="1">
    <source>
        <dbReference type="RuleBase" id="RU000408"/>
    </source>
</evidence>
<dbReference type="Proteomes" id="UP000238083">
    <property type="component" value="Unassembled WGS sequence"/>
</dbReference>
<organism evidence="3 4">
    <name type="scientific">Kineococcus rhizosphaerae</name>
    <dbReference type="NCBI Taxonomy" id="559628"/>
    <lineage>
        <taxon>Bacteria</taxon>
        <taxon>Bacillati</taxon>
        <taxon>Actinomycetota</taxon>
        <taxon>Actinomycetes</taxon>
        <taxon>Kineosporiales</taxon>
        <taxon>Kineosporiaceae</taxon>
        <taxon>Kineococcus</taxon>
    </lineage>
</organism>
<accession>A0A2T0R0K2</accession>
<dbReference type="InterPro" id="IPR012340">
    <property type="entry name" value="NA-bd_OB-fold"/>
</dbReference>
<evidence type="ECO:0000259" key="2">
    <source>
        <dbReference type="PROSITE" id="PS51857"/>
    </source>
</evidence>
<comment type="caution">
    <text evidence="3">The sequence shown here is derived from an EMBL/GenBank/DDBJ whole genome shotgun (WGS) entry which is preliminary data.</text>
</comment>
<dbReference type="InterPro" id="IPR050181">
    <property type="entry name" value="Cold_shock_domain"/>
</dbReference>
<reference evidence="3 4" key="1">
    <citation type="submission" date="2018-03" db="EMBL/GenBank/DDBJ databases">
        <title>Genomic Encyclopedia of Archaeal and Bacterial Type Strains, Phase II (KMG-II): from individual species to whole genera.</title>
        <authorList>
            <person name="Goeker M."/>
        </authorList>
    </citation>
    <scope>NUCLEOTIDE SEQUENCE [LARGE SCALE GENOMIC DNA]</scope>
    <source>
        <strain evidence="3 4">DSM 19711</strain>
    </source>
</reference>
<dbReference type="AlphaFoldDB" id="A0A2T0R0K2"/>
<gene>
    <name evidence="3" type="ORF">CLV37_1093</name>
</gene>
<dbReference type="EMBL" id="PVZF01000009">
    <property type="protein sequence ID" value="PRY12818.1"/>
    <property type="molecule type" value="Genomic_DNA"/>
</dbReference>
<dbReference type="SMART" id="SM00357">
    <property type="entry name" value="CSP"/>
    <property type="match status" value="1"/>
</dbReference>
<keyword evidence="3" id="KW-0238">DNA-binding</keyword>
<dbReference type="InterPro" id="IPR011129">
    <property type="entry name" value="CSD"/>
</dbReference>
<name>A0A2T0R0K2_9ACTN</name>
<comment type="subcellular location">
    <subcellularLocation>
        <location evidence="1">Cytoplasm</location>
    </subcellularLocation>
</comment>
<dbReference type="GO" id="GO:0003677">
    <property type="term" value="F:DNA binding"/>
    <property type="evidence" value="ECO:0007669"/>
    <property type="project" value="UniProtKB-KW"/>
</dbReference>
<protein>
    <submittedName>
        <fullName evidence="3">Putative cold-shock DNA-binding protein</fullName>
    </submittedName>
</protein>
<evidence type="ECO:0000313" key="3">
    <source>
        <dbReference type="EMBL" id="PRY12818.1"/>
    </source>
</evidence>
<feature type="domain" description="CSD" evidence="2">
    <location>
        <begin position="18"/>
        <end position="81"/>
    </location>
</feature>
<dbReference type="PROSITE" id="PS51857">
    <property type="entry name" value="CSD_2"/>
    <property type="match status" value="1"/>
</dbReference>
<dbReference type="PANTHER" id="PTHR11544">
    <property type="entry name" value="COLD SHOCK DOMAIN CONTAINING PROTEINS"/>
    <property type="match status" value="1"/>
</dbReference>
<dbReference type="Pfam" id="PF00313">
    <property type="entry name" value="CSD"/>
    <property type="match status" value="1"/>
</dbReference>
<keyword evidence="4" id="KW-1185">Reference proteome</keyword>
<evidence type="ECO:0000313" key="4">
    <source>
        <dbReference type="Proteomes" id="UP000238083"/>
    </source>
</evidence>
<dbReference type="SUPFAM" id="SSF50249">
    <property type="entry name" value="Nucleic acid-binding proteins"/>
    <property type="match status" value="1"/>
</dbReference>
<dbReference type="CDD" id="cd04458">
    <property type="entry name" value="CSP_CDS"/>
    <property type="match status" value="1"/>
</dbReference>
<dbReference type="InterPro" id="IPR019844">
    <property type="entry name" value="CSD_CS"/>
</dbReference>
<dbReference type="GO" id="GO:0005737">
    <property type="term" value="C:cytoplasm"/>
    <property type="evidence" value="ECO:0007669"/>
    <property type="project" value="UniProtKB-SubCell"/>
</dbReference>
<dbReference type="PROSITE" id="PS00352">
    <property type="entry name" value="CSD_1"/>
    <property type="match status" value="1"/>
</dbReference>
<proteinExistence type="predicted"/>
<dbReference type="Gene3D" id="2.40.50.140">
    <property type="entry name" value="Nucleic acid-binding proteins"/>
    <property type="match status" value="1"/>
</dbReference>